<gene>
    <name evidence="18" type="primary">ribD</name>
    <name evidence="18" type="ORF">ENQ87_08470</name>
</gene>
<organism evidence="18">
    <name type="scientific">Geobacter metallireducens</name>
    <dbReference type="NCBI Taxonomy" id="28232"/>
    <lineage>
        <taxon>Bacteria</taxon>
        <taxon>Pseudomonadati</taxon>
        <taxon>Thermodesulfobacteriota</taxon>
        <taxon>Desulfuromonadia</taxon>
        <taxon>Geobacterales</taxon>
        <taxon>Geobacteraceae</taxon>
        <taxon>Geobacter</taxon>
    </lineage>
</organism>
<keyword evidence="6 13" id="KW-0686">Riboflavin biosynthesis</keyword>
<dbReference type="Gene3D" id="3.40.140.10">
    <property type="entry name" value="Cytidine Deaminase, domain 2"/>
    <property type="match status" value="1"/>
</dbReference>
<keyword evidence="9 13" id="KW-0862">Zinc</keyword>
<comment type="pathway">
    <text evidence="3 13">Cofactor biosynthesis; riboflavin biosynthesis; 5-amino-6-(D-ribitylamino)uracil from GTP: step 3/4.</text>
</comment>
<feature type="binding site" evidence="15">
    <location>
        <position position="202"/>
    </location>
    <ligand>
        <name>NADP(+)</name>
        <dbReference type="ChEBI" id="CHEBI:58349"/>
    </ligand>
</feature>
<keyword evidence="8 13" id="KW-0378">Hydrolase</keyword>
<evidence type="ECO:0000256" key="6">
    <source>
        <dbReference type="ARBA" id="ARBA00022619"/>
    </source>
</evidence>
<dbReference type="NCBIfam" id="TIGR00326">
    <property type="entry name" value="eubact_ribD"/>
    <property type="match status" value="1"/>
</dbReference>
<name>A0A831UCK7_GEOME</name>
<feature type="binding site" evidence="15">
    <location>
        <position position="209"/>
    </location>
    <ligand>
        <name>substrate</name>
    </ligand>
</feature>
<evidence type="ECO:0000256" key="1">
    <source>
        <dbReference type="ARBA" id="ARBA00002151"/>
    </source>
</evidence>
<evidence type="ECO:0000256" key="8">
    <source>
        <dbReference type="ARBA" id="ARBA00022801"/>
    </source>
</evidence>
<dbReference type="SUPFAM" id="SSF53597">
    <property type="entry name" value="Dihydrofolate reductase-like"/>
    <property type="match status" value="1"/>
</dbReference>
<keyword evidence="12" id="KW-0511">Multifunctional enzyme</keyword>
<dbReference type="Pfam" id="PF01872">
    <property type="entry name" value="RibD_C"/>
    <property type="match status" value="1"/>
</dbReference>
<dbReference type="InterPro" id="IPR024072">
    <property type="entry name" value="DHFR-like_dom_sf"/>
</dbReference>
<feature type="binding site" evidence="16">
    <location>
        <position position="52"/>
    </location>
    <ligand>
        <name>Zn(2+)</name>
        <dbReference type="ChEBI" id="CHEBI:29105"/>
        <note>catalytic</note>
    </ligand>
</feature>
<feature type="binding site" evidence="15">
    <location>
        <position position="186"/>
    </location>
    <ligand>
        <name>substrate</name>
    </ligand>
</feature>
<dbReference type="InterPro" id="IPR002734">
    <property type="entry name" value="RibDG_C"/>
</dbReference>
<feature type="binding site" evidence="16">
    <location>
        <position position="77"/>
    </location>
    <ligand>
        <name>Zn(2+)</name>
        <dbReference type="ChEBI" id="CHEBI:29105"/>
        <note>catalytic</note>
    </ligand>
</feature>
<evidence type="ECO:0000256" key="4">
    <source>
        <dbReference type="ARBA" id="ARBA00005259"/>
    </source>
</evidence>
<evidence type="ECO:0000259" key="17">
    <source>
        <dbReference type="PROSITE" id="PS51747"/>
    </source>
</evidence>
<dbReference type="PROSITE" id="PS00903">
    <property type="entry name" value="CYT_DCMP_DEAMINASES_1"/>
    <property type="match status" value="1"/>
</dbReference>
<comment type="pathway">
    <text evidence="2 13">Cofactor biosynthesis; riboflavin biosynthesis; 5-amino-6-(D-ribitylamino)uracil from GTP: step 2/4.</text>
</comment>
<comment type="similarity">
    <text evidence="4 13">In the N-terminal section; belongs to the cytidine and deoxycytidylate deaminase family.</text>
</comment>
<dbReference type="GO" id="GO:0050661">
    <property type="term" value="F:NADP binding"/>
    <property type="evidence" value="ECO:0007669"/>
    <property type="project" value="InterPro"/>
</dbReference>
<reference evidence="18" key="1">
    <citation type="journal article" date="2020" name="mSystems">
        <title>Genome- and Community-Level Interaction Insights into Carbon Utilization and Element Cycling Functions of Hydrothermarchaeota in Hydrothermal Sediment.</title>
        <authorList>
            <person name="Zhou Z."/>
            <person name="Liu Y."/>
            <person name="Xu W."/>
            <person name="Pan J."/>
            <person name="Luo Z.H."/>
            <person name="Li M."/>
        </authorList>
    </citation>
    <scope>NUCLEOTIDE SEQUENCE [LARGE SCALE GENOMIC DNA]</scope>
    <source>
        <strain evidence="18">SpSt-349</strain>
    </source>
</reference>
<feature type="binding site" evidence="15">
    <location>
        <position position="206"/>
    </location>
    <ligand>
        <name>substrate</name>
    </ligand>
</feature>
<dbReference type="GO" id="GO:0008270">
    <property type="term" value="F:zinc ion binding"/>
    <property type="evidence" value="ECO:0007669"/>
    <property type="project" value="InterPro"/>
</dbReference>
<dbReference type="FunFam" id="3.40.140.10:FF:000025">
    <property type="entry name" value="Riboflavin biosynthesis protein RibD"/>
    <property type="match status" value="1"/>
</dbReference>
<comment type="caution">
    <text evidence="18">The sequence shown here is derived from an EMBL/GenBank/DDBJ whole genome shotgun (WGS) entry which is preliminary data.</text>
</comment>
<keyword evidence="11 13" id="KW-0560">Oxidoreductase</keyword>
<dbReference type="AlphaFoldDB" id="A0A831UCK7"/>
<dbReference type="PANTHER" id="PTHR38011:SF7">
    <property type="entry name" value="2,5-DIAMINO-6-RIBOSYLAMINO-4(3H)-PYRIMIDINONE 5'-PHOSPHATE REDUCTASE"/>
    <property type="match status" value="1"/>
</dbReference>
<dbReference type="InterPro" id="IPR050765">
    <property type="entry name" value="Riboflavin_Biosynth_HTPR"/>
</dbReference>
<dbReference type="GO" id="GO:0008703">
    <property type="term" value="F:5-amino-6-(5-phosphoribosylamino)uracil reductase activity"/>
    <property type="evidence" value="ECO:0007669"/>
    <property type="project" value="UniProtKB-EC"/>
</dbReference>
<feature type="binding site" evidence="15">
    <location>
        <position position="172"/>
    </location>
    <ligand>
        <name>NADP(+)</name>
        <dbReference type="ChEBI" id="CHEBI:58349"/>
    </ligand>
</feature>
<feature type="active site" description="Proton donor" evidence="14">
    <location>
        <position position="54"/>
    </location>
</feature>
<dbReference type="PIRSF" id="PIRSF006769">
    <property type="entry name" value="RibD"/>
    <property type="match status" value="1"/>
</dbReference>
<keyword evidence="7 13" id="KW-0479">Metal-binding</keyword>
<comment type="function">
    <text evidence="1 13">Converts 2,5-diamino-6-(ribosylamino)-4(3h)-pyrimidinone 5'-phosphate into 5-amino-6-(ribosylamino)-2,4(1h,3h)-pyrimidinedione 5'-phosphate.</text>
</comment>
<evidence type="ECO:0000256" key="10">
    <source>
        <dbReference type="ARBA" id="ARBA00022857"/>
    </source>
</evidence>
<protein>
    <recommendedName>
        <fullName evidence="13">Riboflavin biosynthesis protein RibD</fullName>
    </recommendedName>
    <domain>
        <recommendedName>
            <fullName evidence="13">Diaminohydroxyphosphoribosylaminopyrimidine deaminase</fullName>
            <shortName evidence="13">DRAP deaminase</shortName>
            <ecNumber evidence="13">3.5.4.26</ecNumber>
        </recommendedName>
        <alternativeName>
            <fullName evidence="13">Riboflavin-specific deaminase</fullName>
        </alternativeName>
    </domain>
    <domain>
        <recommendedName>
            <fullName evidence="13">5-amino-6-(5-phosphoribosylamino)uracil reductase</fullName>
            <ecNumber evidence="13">1.1.1.193</ecNumber>
        </recommendedName>
        <alternativeName>
            <fullName evidence="13">HTP reductase</fullName>
        </alternativeName>
    </domain>
</protein>
<accession>A0A831UCK7</accession>
<evidence type="ECO:0000256" key="13">
    <source>
        <dbReference type="PIRNR" id="PIRNR006769"/>
    </source>
</evidence>
<sequence length="370" mass="39604">MDISPEKIMGRALALARRGIGKTSPNPAVGCVIVRDGVVVGEGWHRRAGTPHAEVHALRQAGELSRGADVYVTLEPCSHFGKTPPCADALVDAGVGRVFVGMVDPNPKVSGRGIERLRSAGIEVVTGVREAECRRLIEPFLKHVTTGLPFVILKSAMTMDGKTATVTGDSRWITNEKSRYYVHKLRSVVDAVMVGVGTALTDDPQLTARIPGGKDPLRIVVDSALRIPHDARMLHQQSPAATIIATVSDDRHRVGQLEATGAEVLRCRGIRGRVDLRDLLARLGARGVQSVLLEGGSELAGEALRAGLIDKCVLFYAPKFLGGADGFGLFGGPAAERMDGCLRLKDVTVRRFGDDVMIVAYPEEPCLPDS</sequence>
<dbReference type="EMBL" id="DSOV01000038">
    <property type="protein sequence ID" value="HEN42396.1"/>
    <property type="molecule type" value="Genomic_DNA"/>
</dbReference>
<dbReference type="GO" id="GO:0009231">
    <property type="term" value="P:riboflavin biosynthetic process"/>
    <property type="evidence" value="ECO:0007669"/>
    <property type="project" value="UniProtKB-UniPathway"/>
</dbReference>
<evidence type="ECO:0000256" key="14">
    <source>
        <dbReference type="PIRSR" id="PIRSR006769-1"/>
    </source>
</evidence>
<dbReference type="UniPathway" id="UPA00275">
    <property type="reaction ID" value="UER00401"/>
</dbReference>
<evidence type="ECO:0000256" key="5">
    <source>
        <dbReference type="ARBA" id="ARBA00007417"/>
    </source>
</evidence>
<keyword evidence="10 13" id="KW-0521">NADP</keyword>
<feature type="binding site" evidence="16">
    <location>
        <position position="86"/>
    </location>
    <ligand>
        <name>Zn(2+)</name>
        <dbReference type="ChEBI" id="CHEBI:29105"/>
        <note>catalytic</note>
    </ligand>
</feature>
<dbReference type="EC" id="3.5.4.26" evidence="13"/>
<comment type="catalytic activity">
    <reaction evidence="13">
        <text>2,5-diamino-6-hydroxy-4-(5-phosphoribosylamino)-pyrimidine + H2O + H(+) = 5-amino-6-(5-phospho-D-ribosylamino)uracil + NH4(+)</text>
        <dbReference type="Rhea" id="RHEA:21868"/>
        <dbReference type="ChEBI" id="CHEBI:15377"/>
        <dbReference type="ChEBI" id="CHEBI:15378"/>
        <dbReference type="ChEBI" id="CHEBI:28938"/>
        <dbReference type="ChEBI" id="CHEBI:58453"/>
        <dbReference type="ChEBI" id="CHEBI:58614"/>
        <dbReference type="EC" id="3.5.4.26"/>
    </reaction>
</comment>
<dbReference type="InterPro" id="IPR016193">
    <property type="entry name" value="Cytidine_deaminase-like"/>
</dbReference>
<evidence type="ECO:0000256" key="9">
    <source>
        <dbReference type="ARBA" id="ARBA00022833"/>
    </source>
</evidence>
<dbReference type="Pfam" id="PF00383">
    <property type="entry name" value="dCMP_cyt_deam_1"/>
    <property type="match status" value="1"/>
</dbReference>
<dbReference type="InterPro" id="IPR004794">
    <property type="entry name" value="Eubact_RibD"/>
</dbReference>
<evidence type="ECO:0000256" key="3">
    <source>
        <dbReference type="ARBA" id="ARBA00004910"/>
    </source>
</evidence>
<feature type="binding site" evidence="15">
    <location>
        <position position="156"/>
    </location>
    <ligand>
        <name>NADP(+)</name>
        <dbReference type="ChEBI" id="CHEBI:58349"/>
    </ligand>
</feature>
<feature type="binding site" evidence="15">
    <location>
        <position position="294"/>
    </location>
    <ligand>
        <name>substrate</name>
    </ligand>
</feature>
<comment type="similarity">
    <text evidence="5 13">In the C-terminal section; belongs to the HTP reductase family.</text>
</comment>
<evidence type="ECO:0000313" key="18">
    <source>
        <dbReference type="EMBL" id="HEN42396.1"/>
    </source>
</evidence>
<evidence type="ECO:0000256" key="16">
    <source>
        <dbReference type="PIRSR" id="PIRSR006769-3"/>
    </source>
</evidence>
<dbReference type="NCBIfam" id="TIGR00227">
    <property type="entry name" value="ribD_Cterm"/>
    <property type="match status" value="1"/>
</dbReference>
<dbReference type="Gene3D" id="3.40.430.10">
    <property type="entry name" value="Dihydrofolate Reductase, subunit A"/>
    <property type="match status" value="1"/>
</dbReference>
<dbReference type="GO" id="GO:0008835">
    <property type="term" value="F:diaminohydroxyphosphoribosylaminopyrimidine deaminase activity"/>
    <property type="evidence" value="ECO:0007669"/>
    <property type="project" value="UniProtKB-EC"/>
</dbReference>
<dbReference type="InterPro" id="IPR011549">
    <property type="entry name" value="RibD_C"/>
</dbReference>
<evidence type="ECO:0000256" key="11">
    <source>
        <dbReference type="ARBA" id="ARBA00023002"/>
    </source>
</evidence>
<feature type="binding site" evidence="15">
    <location>
        <position position="170"/>
    </location>
    <ligand>
        <name>substrate</name>
    </ligand>
</feature>
<evidence type="ECO:0000256" key="2">
    <source>
        <dbReference type="ARBA" id="ARBA00004882"/>
    </source>
</evidence>
<feature type="domain" description="CMP/dCMP-type deaminase" evidence="17">
    <location>
        <begin position="3"/>
        <end position="125"/>
    </location>
</feature>
<comment type="cofactor">
    <cofactor evidence="13 16">
        <name>Zn(2+)</name>
        <dbReference type="ChEBI" id="CHEBI:29105"/>
    </cofactor>
    <text evidence="13 16">Binds 1 zinc ion.</text>
</comment>
<evidence type="ECO:0000256" key="12">
    <source>
        <dbReference type="ARBA" id="ARBA00023268"/>
    </source>
</evidence>
<evidence type="ECO:0000256" key="15">
    <source>
        <dbReference type="PIRSR" id="PIRSR006769-2"/>
    </source>
</evidence>
<dbReference type="SUPFAM" id="SSF53927">
    <property type="entry name" value="Cytidine deaminase-like"/>
    <property type="match status" value="1"/>
</dbReference>
<dbReference type="InterPro" id="IPR002125">
    <property type="entry name" value="CMP_dCMP_dom"/>
</dbReference>
<proteinExistence type="inferred from homology"/>
<dbReference type="EC" id="1.1.1.193" evidence="13"/>
<feature type="binding site" evidence="15">
    <location>
        <position position="198"/>
    </location>
    <ligand>
        <name>NADP(+)</name>
        <dbReference type="ChEBI" id="CHEBI:58349"/>
    </ligand>
</feature>
<dbReference type="PROSITE" id="PS51747">
    <property type="entry name" value="CYT_DCMP_DEAMINASES_2"/>
    <property type="match status" value="1"/>
</dbReference>
<comment type="catalytic activity">
    <reaction evidence="13">
        <text>5-amino-6-(5-phospho-D-ribitylamino)uracil + NADP(+) = 5-amino-6-(5-phospho-D-ribosylamino)uracil + NADPH + H(+)</text>
        <dbReference type="Rhea" id="RHEA:17845"/>
        <dbReference type="ChEBI" id="CHEBI:15378"/>
        <dbReference type="ChEBI" id="CHEBI:57783"/>
        <dbReference type="ChEBI" id="CHEBI:58349"/>
        <dbReference type="ChEBI" id="CHEBI:58421"/>
        <dbReference type="ChEBI" id="CHEBI:58453"/>
        <dbReference type="EC" id="1.1.1.193"/>
    </reaction>
</comment>
<evidence type="ECO:0000256" key="7">
    <source>
        <dbReference type="ARBA" id="ARBA00022723"/>
    </source>
</evidence>
<dbReference type="CDD" id="cd01284">
    <property type="entry name" value="Riboflavin_deaminase-reductase"/>
    <property type="match status" value="1"/>
</dbReference>
<dbReference type="InterPro" id="IPR016192">
    <property type="entry name" value="APOBEC/CMP_deaminase_Zn-bd"/>
</dbReference>
<dbReference type="PANTHER" id="PTHR38011">
    <property type="entry name" value="DIHYDROFOLATE REDUCTASE FAMILY PROTEIN (AFU_ORTHOLOGUE AFUA_8G06820)"/>
    <property type="match status" value="1"/>
</dbReference>
<feature type="binding site" evidence="15">
    <location>
        <position position="223"/>
    </location>
    <ligand>
        <name>NADP(+)</name>
        <dbReference type="ChEBI" id="CHEBI:58349"/>
    </ligand>
</feature>